<evidence type="ECO:0000256" key="2">
    <source>
        <dbReference type="ARBA" id="ARBA00004651"/>
    </source>
</evidence>
<evidence type="ECO:0000256" key="1">
    <source>
        <dbReference type="ARBA" id="ARBA00000085"/>
    </source>
</evidence>
<dbReference type="RefSeq" id="WP_121037637.1">
    <property type="nucleotide sequence ID" value="NZ_RCDC01000004.1"/>
</dbReference>
<dbReference type="OrthoDB" id="2521613at2"/>
<comment type="catalytic activity">
    <reaction evidence="1">
        <text>ATP + protein L-histidine = ADP + protein N-phospho-L-histidine.</text>
        <dbReference type="EC" id="2.7.13.3"/>
    </reaction>
</comment>
<keyword evidence="4" id="KW-1003">Cell membrane</keyword>
<dbReference type="InterPro" id="IPR050980">
    <property type="entry name" value="2C_sensor_his_kinase"/>
</dbReference>
<feature type="transmembrane region" description="Helical" evidence="10">
    <location>
        <begin position="169"/>
        <end position="188"/>
    </location>
</feature>
<feature type="transmembrane region" description="Helical" evidence="10">
    <location>
        <begin position="12"/>
        <end position="32"/>
    </location>
</feature>
<evidence type="ECO:0000256" key="5">
    <source>
        <dbReference type="ARBA" id="ARBA00022553"/>
    </source>
</evidence>
<evidence type="ECO:0000259" key="11">
    <source>
        <dbReference type="PROSITE" id="PS50109"/>
    </source>
</evidence>
<dbReference type="CDD" id="cd00075">
    <property type="entry name" value="HATPase"/>
    <property type="match status" value="1"/>
</dbReference>
<comment type="subcellular location">
    <subcellularLocation>
        <location evidence="2">Cell membrane</location>
        <topology evidence="2">Multi-pass membrane protein</topology>
    </subcellularLocation>
</comment>
<dbReference type="InterPro" id="IPR005467">
    <property type="entry name" value="His_kinase_dom"/>
</dbReference>
<dbReference type="PANTHER" id="PTHR44936">
    <property type="entry name" value="SENSOR PROTEIN CREC"/>
    <property type="match status" value="1"/>
</dbReference>
<dbReference type="PANTHER" id="PTHR44936:SF10">
    <property type="entry name" value="SENSOR PROTEIN RSTB"/>
    <property type="match status" value="1"/>
</dbReference>
<dbReference type="Pfam" id="PF00512">
    <property type="entry name" value="HisKA"/>
    <property type="match status" value="1"/>
</dbReference>
<evidence type="ECO:0000256" key="4">
    <source>
        <dbReference type="ARBA" id="ARBA00022475"/>
    </source>
</evidence>
<keyword evidence="10" id="KW-1133">Transmembrane helix</keyword>
<keyword evidence="9" id="KW-0067">ATP-binding</keyword>
<protein>
    <recommendedName>
        <fullName evidence="3">histidine kinase</fullName>
        <ecNumber evidence="3">2.7.13.3</ecNumber>
    </recommendedName>
</protein>
<dbReference type="Pfam" id="PF00672">
    <property type="entry name" value="HAMP"/>
    <property type="match status" value="1"/>
</dbReference>
<dbReference type="SMART" id="SM00304">
    <property type="entry name" value="HAMP"/>
    <property type="match status" value="1"/>
</dbReference>
<accession>A0A498CIZ3</accession>
<dbReference type="Gene3D" id="1.10.8.500">
    <property type="entry name" value="HAMP domain in histidine kinase"/>
    <property type="match status" value="1"/>
</dbReference>
<evidence type="ECO:0000313" key="13">
    <source>
        <dbReference type="EMBL" id="RLK56410.1"/>
    </source>
</evidence>
<feature type="domain" description="Histidine kinase" evidence="11">
    <location>
        <begin position="249"/>
        <end position="450"/>
    </location>
</feature>
<reference evidence="13 14" key="1">
    <citation type="submission" date="2018-10" db="EMBL/GenBank/DDBJ databases">
        <title>Comparative analysis of microorganisms from saline springs in Andes Mountain Range, Colombia.</title>
        <authorList>
            <person name="Rubin E."/>
        </authorList>
    </citation>
    <scope>NUCLEOTIDE SEQUENCE [LARGE SCALE GENOMIC DNA]</scope>
    <source>
        <strain evidence="13 14">USBA GBX 843</strain>
    </source>
</reference>
<dbReference type="Proteomes" id="UP000274786">
    <property type="component" value="Unassembled WGS sequence"/>
</dbReference>
<evidence type="ECO:0000256" key="10">
    <source>
        <dbReference type="SAM" id="Phobius"/>
    </source>
</evidence>
<organism evidence="13 14">
    <name type="scientific">Stenotrophomonas rhizophila</name>
    <dbReference type="NCBI Taxonomy" id="216778"/>
    <lineage>
        <taxon>Bacteria</taxon>
        <taxon>Pseudomonadati</taxon>
        <taxon>Pseudomonadota</taxon>
        <taxon>Gammaproteobacteria</taxon>
        <taxon>Lysobacterales</taxon>
        <taxon>Lysobacteraceae</taxon>
        <taxon>Stenotrophomonas</taxon>
    </lineage>
</organism>
<dbReference type="EMBL" id="RCDC01000004">
    <property type="protein sequence ID" value="RLK56410.1"/>
    <property type="molecule type" value="Genomic_DNA"/>
</dbReference>
<sequence length="455" mass="50387">MRYLPHSLGGQLVLLMLGGFVLGHLFGTLGLWQQSGVLHPIARDHALSRTVTAYRLAQQQTVGADSWLSAFNNNVAQLWIDRQASAAGTSEREQSLAADLRRRLPDSIIAVRMPCRDDAATRLLDPAVDRAGTGLECVEINLALGQGRWLHTRQALPVQSLWRESWQRLRFSLLVGIPPVLILLYVFVNRILRPTTALTDAAERMSRGERIDPLSLQGPDEIREIARAFNDMHERTTRFVDERTRMLAAISHDLRTPLTSLELQAAMLPDSQERSELLRTLEEVRQMVNETLRFATHNARSEGSEAVALDALLAEVCQRHRSMGHVIALDAPQPVTYRCRPVAMRRALDNLIVNALRHGQHVSVALRDQGADGVCIEIADDGPGIAEDMLQRVFEPFFQLDQARHRESGSSVGLGLAIARDCVQAHGGRIELSNRAAGGLQARILLPPPHARSAG</sequence>
<evidence type="ECO:0000256" key="9">
    <source>
        <dbReference type="ARBA" id="ARBA00022840"/>
    </source>
</evidence>
<dbReference type="InterPro" id="IPR003594">
    <property type="entry name" value="HATPase_dom"/>
</dbReference>
<dbReference type="EC" id="2.7.13.3" evidence="3"/>
<dbReference type="SMART" id="SM00388">
    <property type="entry name" value="HisKA"/>
    <property type="match status" value="1"/>
</dbReference>
<evidence type="ECO:0000259" key="12">
    <source>
        <dbReference type="PROSITE" id="PS50885"/>
    </source>
</evidence>
<dbReference type="PRINTS" id="PR00344">
    <property type="entry name" value="BCTRLSENSOR"/>
</dbReference>
<evidence type="ECO:0000256" key="8">
    <source>
        <dbReference type="ARBA" id="ARBA00022777"/>
    </source>
</evidence>
<dbReference type="SUPFAM" id="SSF55874">
    <property type="entry name" value="ATPase domain of HSP90 chaperone/DNA topoisomerase II/histidine kinase"/>
    <property type="match status" value="1"/>
</dbReference>
<dbReference type="CDD" id="cd06225">
    <property type="entry name" value="HAMP"/>
    <property type="match status" value="1"/>
</dbReference>
<dbReference type="PROSITE" id="PS50885">
    <property type="entry name" value="HAMP"/>
    <property type="match status" value="1"/>
</dbReference>
<dbReference type="SUPFAM" id="SSF47384">
    <property type="entry name" value="Homodimeric domain of signal transducing histidine kinase"/>
    <property type="match status" value="1"/>
</dbReference>
<dbReference type="SUPFAM" id="SSF158472">
    <property type="entry name" value="HAMP domain-like"/>
    <property type="match status" value="1"/>
</dbReference>
<dbReference type="InterPro" id="IPR004358">
    <property type="entry name" value="Sig_transdc_His_kin-like_C"/>
</dbReference>
<dbReference type="Gene3D" id="3.30.565.10">
    <property type="entry name" value="Histidine kinase-like ATPase, C-terminal domain"/>
    <property type="match status" value="1"/>
</dbReference>
<dbReference type="InterPro" id="IPR003660">
    <property type="entry name" value="HAMP_dom"/>
</dbReference>
<dbReference type="GO" id="GO:0005886">
    <property type="term" value="C:plasma membrane"/>
    <property type="evidence" value="ECO:0007669"/>
    <property type="project" value="UniProtKB-SubCell"/>
</dbReference>
<keyword evidence="10" id="KW-0472">Membrane</keyword>
<keyword evidence="8 13" id="KW-0418">Kinase</keyword>
<dbReference type="CDD" id="cd00082">
    <property type="entry name" value="HisKA"/>
    <property type="match status" value="1"/>
</dbReference>
<comment type="caution">
    <text evidence="13">The sequence shown here is derived from an EMBL/GenBank/DDBJ whole genome shotgun (WGS) entry which is preliminary data.</text>
</comment>
<feature type="domain" description="HAMP" evidence="12">
    <location>
        <begin position="189"/>
        <end position="241"/>
    </location>
</feature>
<dbReference type="Pfam" id="PF02518">
    <property type="entry name" value="HATPase_c"/>
    <property type="match status" value="1"/>
</dbReference>
<name>A0A498CIZ3_9GAMM</name>
<dbReference type="GO" id="GO:0005524">
    <property type="term" value="F:ATP binding"/>
    <property type="evidence" value="ECO:0007669"/>
    <property type="project" value="UniProtKB-KW"/>
</dbReference>
<dbReference type="SMART" id="SM00387">
    <property type="entry name" value="HATPase_c"/>
    <property type="match status" value="1"/>
</dbReference>
<gene>
    <name evidence="13" type="ORF">BCL79_0797</name>
</gene>
<dbReference type="InterPro" id="IPR036890">
    <property type="entry name" value="HATPase_C_sf"/>
</dbReference>
<evidence type="ECO:0000256" key="6">
    <source>
        <dbReference type="ARBA" id="ARBA00022679"/>
    </source>
</evidence>
<evidence type="ECO:0000256" key="3">
    <source>
        <dbReference type="ARBA" id="ARBA00012438"/>
    </source>
</evidence>
<dbReference type="PROSITE" id="PS50109">
    <property type="entry name" value="HIS_KIN"/>
    <property type="match status" value="1"/>
</dbReference>
<dbReference type="InterPro" id="IPR003661">
    <property type="entry name" value="HisK_dim/P_dom"/>
</dbReference>
<dbReference type="Gene3D" id="1.10.287.130">
    <property type="match status" value="1"/>
</dbReference>
<dbReference type="GO" id="GO:0000155">
    <property type="term" value="F:phosphorelay sensor kinase activity"/>
    <property type="evidence" value="ECO:0007669"/>
    <property type="project" value="InterPro"/>
</dbReference>
<dbReference type="AlphaFoldDB" id="A0A498CIZ3"/>
<evidence type="ECO:0000256" key="7">
    <source>
        <dbReference type="ARBA" id="ARBA00022741"/>
    </source>
</evidence>
<keyword evidence="5" id="KW-0597">Phosphoprotein</keyword>
<dbReference type="InterPro" id="IPR036097">
    <property type="entry name" value="HisK_dim/P_sf"/>
</dbReference>
<evidence type="ECO:0000313" key="14">
    <source>
        <dbReference type="Proteomes" id="UP000274786"/>
    </source>
</evidence>
<keyword evidence="6" id="KW-0808">Transferase</keyword>
<keyword evidence="7" id="KW-0547">Nucleotide-binding</keyword>
<proteinExistence type="predicted"/>
<keyword evidence="10" id="KW-0812">Transmembrane</keyword>